<dbReference type="PANTHER" id="PTHR33874:SF1">
    <property type="entry name" value="RING FINGER PROTEIN"/>
    <property type="match status" value="1"/>
</dbReference>
<evidence type="ECO:0000313" key="3">
    <source>
        <dbReference type="Proteomes" id="UP001055439"/>
    </source>
</evidence>
<protein>
    <submittedName>
        <fullName evidence="2">Uncharacterized protein</fullName>
    </submittedName>
</protein>
<gene>
    <name evidence="2" type="ORF">MUK42_20359</name>
</gene>
<evidence type="ECO:0000313" key="2">
    <source>
        <dbReference type="EMBL" id="URE03077.1"/>
    </source>
</evidence>
<sequence>MMDGGDVGDQRNISASAANPRRTRAGPFPLDQQNGANPRVDANRTEMGGSPPAMPPRRAIEEAHPPDRSRTGEPSARPRRTLVEEEQVRVGRRALEAVLENRRTALELLENADVDPDSAARGEEGSPPMPMRLPGNKLEDRSAGNIFITEHRYSLDDNASWDMVTARDLWEDRLVDGENDSEQDDFVLVRQEDIVDGIACFMADYYLLSLQQMKQFALQEFTPNQLQDALCKTFSVKKRSQLRKAWDGSRVTLQCCFLECYCYRVGMLFIVYFYYFLKTVSCDCFGSIFY</sequence>
<reference evidence="2" key="1">
    <citation type="submission" date="2022-05" db="EMBL/GenBank/DDBJ databases">
        <title>The Musa troglodytarum L. genome provides insights into the mechanism of non-climacteric behaviour and enrichment of carotenoids.</title>
        <authorList>
            <person name="Wang J."/>
        </authorList>
    </citation>
    <scope>NUCLEOTIDE SEQUENCE</scope>
    <source>
        <tissue evidence="2">Leaf</tissue>
    </source>
</reference>
<keyword evidence="3" id="KW-1185">Reference proteome</keyword>
<feature type="region of interest" description="Disordered" evidence="1">
    <location>
        <begin position="1"/>
        <end position="81"/>
    </location>
</feature>
<feature type="compositionally biased region" description="Basic and acidic residues" evidence="1">
    <location>
        <begin position="58"/>
        <end position="71"/>
    </location>
</feature>
<proteinExistence type="predicted"/>
<dbReference type="OrthoDB" id="2014733at2759"/>
<organism evidence="2 3">
    <name type="scientific">Musa troglodytarum</name>
    <name type="common">fe'i banana</name>
    <dbReference type="NCBI Taxonomy" id="320322"/>
    <lineage>
        <taxon>Eukaryota</taxon>
        <taxon>Viridiplantae</taxon>
        <taxon>Streptophyta</taxon>
        <taxon>Embryophyta</taxon>
        <taxon>Tracheophyta</taxon>
        <taxon>Spermatophyta</taxon>
        <taxon>Magnoliopsida</taxon>
        <taxon>Liliopsida</taxon>
        <taxon>Zingiberales</taxon>
        <taxon>Musaceae</taxon>
        <taxon>Musa</taxon>
    </lineage>
</organism>
<dbReference type="PANTHER" id="PTHR33874">
    <property type="entry name" value="RING FINGER PROTEIN"/>
    <property type="match status" value="1"/>
</dbReference>
<dbReference type="AlphaFoldDB" id="A0A9E7FYE8"/>
<dbReference type="Proteomes" id="UP001055439">
    <property type="component" value="Chromosome 5"/>
</dbReference>
<feature type="region of interest" description="Disordered" evidence="1">
    <location>
        <begin position="115"/>
        <end position="138"/>
    </location>
</feature>
<evidence type="ECO:0000256" key="1">
    <source>
        <dbReference type="SAM" id="MobiDB-lite"/>
    </source>
</evidence>
<accession>A0A9E7FYE8</accession>
<dbReference type="EMBL" id="CP097507">
    <property type="protein sequence ID" value="URE03077.1"/>
    <property type="molecule type" value="Genomic_DNA"/>
</dbReference>
<name>A0A9E7FYE8_9LILI</name>